<dbReference type="EMBL" id="CP146022">
    <property type="protein sequence ID" value="WWQ67525.1"/>
    <property type="molecule type" value="Genomic_DNA"/>
</dbReference>
<keyword evidence="2" id="KW-1185">Reference proteome</keyword>
<organism evidence="1 2">
    <name type="scientific">Streptomyces citrinus</name>
    <dbReference type="NCBI Taxonomy" id="3118173"/>
    <lineage>
        <taxon>Bacteria</taxon>
        <taxon>Bacillati</taxon>
        <taxon>Actinomycetota</taxon>
        <taxon>Actinomycetes</taxon>
        <taxon>Kitasatosporales</taxon>
        <taxon>Streptomycetaceae</taxon>
        <taxon>Streptomyces</taxon>
    </lineage>
</organism>
<sequence>MIRAPASTRPVCPPSSRSPNRHRPRTRTAASSARTSSSYGHLPTGHREPGESTLACLVREYAEETGLTVAPTDLRLVHTLDHLAPDSLIPRIQMFFTATHCHSSHSSR</sequence>
<reference evidence="1" key="1">
    <citation type="journal article" date="2025" name="Int. J. Syst. Evol. Microbiol.">
        <title>Streptomyces citrinus sp. nov., with yellow diffusible pigment.</title>
        <authorList>
            <person name="He Y."/>
            <person name="Yang E."/>
            <person name="Xu J."/>
            <person name="Sun Y."/>
            <person name="Sun L."/>
        </authorList>
    </citation>
    <scope>NUCLEOTIDE SEQUENCE</scope>
    <source>
        <strain evidence="1">Q6</strain>
    </source>
</reference>
<gene>
    <name evidence="1" type="ORF">V2W30_32130</name>
</gene>
<evidence type="ECO:0000313" key="2">
    <source>
        <dbReference type="Proteomes" id="UP001432251"/>
    </source>
</evidence>
<proteinExistence type="predicted"/>
<evidence type="ECO:0000313" key="1">
    <source>
        <dbReference type="EMBL" id="WWQ67525.1"/>
    </source>
</evidence>
<name>A0ACD5AKE8_9ACTN</name>
<accession>A0ACD5AKE8</accession>
<dbReference type="Proteomes" id="UP001432251">
    <property type="component" value="Chromosome"/>
</dbReference>
<protein>
    <submittedName>
        <fullName evidence="1">NUDIX domain-containing protein</fullName>
    </submittedName>
</protein>